<keyword evidence="1" id="KW-1133">Transmembrane helix</keyword>
<protein>
    <submittedName>
        <fullName evidence="2">Uncharacterized protein</fullName>
    </submittedName>
</protein>
<feature type="transmembrane region" description="Helical" evidence="1">
    <location>
        <begin position="154"/>
        <end position="175"/>
    </location>
</feature>
<evidence type="ECO:0000313" key="2">
    <source>
        <dbReference type="EMBL" id="KAK9758559.1"/>
    </source>
</evidence>
<name>A0AAW1NIF2_POPJA</name>
<proteinExistence type="predicted"/>
<gene>
    <name evidence="2" type="ORF">QE152_g551</name>
</gene>
<evidence type="ECO:0000256" key="1">
    <source>
        <dbReference type="SAM" id="Phobius"/>
    </source>
</evidence>
<organism evidence="2 3">
    <name type="scientific">Popillia japonica</name>
    <name type="common">Japanese beetle</name>
    <dbReference type="NCBI Taxonomy" id="7064"/>
    <lineage>
        <taxon>Eukaryota</taxon>
        <taxon>Metazoa</taxon>
        <taxon>Ecdysozoa</taxon>
        <taxon>Arthropoda</taxon>
        <taxon>Hexapoda</taxon>
        <taxon>Insecta</taxon>
        <taxon>Pterygota</taxon>
        <taxon>Neoptera</taxon>
        <taxon>Endopterygota</taxon>
        <taxon>Coleoptera</taxon>
        <taxon>Polyphaga</taxon>
        <taxon>Scarabaeiformia</taxon>
        <taxon>Scarabaeidae</taxon>
        <taxon>Rutelinae</taxon>
        <taxon>Popillia</taxon>
    </lineage>
</organism>
<dbReference type="EMBL" id="JASPKY010000003">
    <property type="protein sequence ID" value="KAK9758559.1"/>
    <property type="molecule type" value="Genomic_DNA"/>
</dbReference>
<keyword evidence="1" id="KW-0472">Membrane</keyword>
<dbReference type="AlphaFoldDB" id="A0AAW1NIF2"/>
<keyword evidence="3" id="KW-1185">Reference proteome</keyword>
<evidence type="ECO:0000313" key="3">
    <source>
        <dbReference type="Proteomes" id="UP001458880"/>
    </source>
</evidence>
<reference evidence="2 3" key="1">
    <citation type="journal article" date="2024" name="BMC Genomics">
        <title>De novo assembly and annotation of Popillia japonica's genome with initial clues to its potential as an invasive pest.</title>
        <authorList>
            <person name="Cucini C."/>
            <person name="Boschi S."/>
            <person name="Funari R."/>
            <person name="Cardaioli E."/>
            <person name="Iannotti N."/>
            <person name="Marturano G."/>
            <person name="Paoli F."/>
            <person name="Bruttini M."/>
            <person name="Carapelli A."/>
            <person name="Frati F."/>
            <person name="Nardi F."/>
        </authorList>
    </citation>
    <scope>NUCLEOTIDE SEQUENCE [LARGE SCALE GENOMIC DNA]</scope>
    <source>
        <strain evidence="2">DMR45628</strain>
    </source>
</reference>
<dbReference type="Proteomes" id="UP001458880">
    <property type="component" value="Unassembled WGS sequence"/>
</dbReference>
<keyword evidence="1" id="KW-0812">Transmembrane</keyword>
<sequence length="279" mass="31877">MDHVKTIRKPTMPVFQANKGQLAHLYQTALSKGDTVKIHNDDGSSTIDAAVYEIDDSHKHEMSNDEESSAYYFYYYPLKAFLDELSSSAKPSEVSPHHVKEYDADPSDTFIHHEVATMKPPDHQFHTHTHEHNIHIMEVKPTEPSKKPHKLEPLFMAISGFIGMTVMFVLSALILPKFSALKPRGVKDSGMTGMMNIIFKAIEGYDCSERFACEFGKTARAFNMHNNRFVKLIRRIGPYSLSKKLYDINKYSNKKYKCAVIQCKMKEKLQPKKSKQKAS</sequence>
<accession>A0AAW1NIF2</accession>
<comment type="caution">
    <text evidence="2">The sequence shown here is derived from an EMBL/GenBank/DDBJ whole genome shotgun (WGS) entry which is preliminary data.</text>
</comment>